<comment type="caution">
    <text evidence="1">The sequence shown here is derived from an EMBL/GenBank/DDBJ whole genome shotgun (WGS) entry which is preliminary data.</text>
</comment>
<keyword evidence="2" id="KW-1185">Reference proteome</keyword>
<dbReference type="Proteomes" id="UP000317010">
    <property type="component" value="Unassembled WGS sequence"/>
</dbReference>
<organism evidence="1 2">
    <name type="scientific">Mucilaginibacter frigoritolerans</name>
    <dbReference type="NCBI Taxonomy" id="652788"/>
    <lineage>
        <taxon>Bacteria</taxon>
        <taxon>Pseudomonadati</taxon>
        <taxon>Bacteroidota</taxon>
        <taxon>Sphingobacteriia</taxon>
        <taxon>Sphingobacteriales</taxon>
        <taxon>Sphingobacteriaceae</taxon>
        <taxon>Mucilaginibacter</taxon>
    </lineage>
</organism>
<dbReference type="AlphaFoldDB" id="A0A562TKG7"/>
<gene>
    <name evidence="1" type="ORF">JN11_04838</name>
</gene>
<reference evidence="1 2" key="1">
    <citation type="submission" date="2019-07" db="EMBL/GenBank/DDBJ databases">
        <title>Genomic Encyclopedia of Archaeal and Bacterial Type Strains, Phase II (KMG-II): from individual species to whole genera.</title>
        <authorList>
            <person name="Goeker M."/>
        </authorList>
    </citation>
    <scope>NUCLEOTIDE SEQUENCE [LARGE SCALE GENOMIC DNA]</scope>
    <source>
        <strain evidence="1 2">ATCC BAA-1854</strain>
    </source>
</reference>
<sequence>MRTILLLCLLVLAACNDPKPKSDITDIELVVNNSLGPTEITEIKIDSALNYNFYGGWATDKTSRVVNGGGSGKISRVLWDTLTTRLDQIDYEKLKRSNGTTADAQELEIIVHYKNRIEHLKAEDLPGNASNIFYDVANSYITGKMQNVK</sequence>
<dbReference type="RefSeq" id="WP_144916734.1">
    <property type="nucleotide sequence ID" value="NZ_VLLI01000022.1"/>
</dbReference>
<dbReference type="OrthoDB" id="799625at2"/>
<proteinExistence type="predicted"/>
<evidence type="ECO:0000313" key="2">
    <source>
        <dbReference type="Proteomes" id="UP000317010"/>
    </source>
</evidence>
<name>A0A562TKG7_9SPHI</name>
<protein>
    <submittedName>
        <fullName evidence="1">Uncharacterized protein</fullName>
    </submittedName>
</protein>
<dbReference type="PROSITE" id="PS51257">
    <property type="entry name" value="PROKAR_LIPOPROTEIN"/>
    <property type="match status" value="1"/>
</dbReference>
<evidence type="ECO:0000313" key="1">
    <source>
        <dbReference type="EMBL" id="TWI94021.1"/>
    </source>
</evidence>
<accession>A0A562TKG7</accession>
<dbReference type="EMBL" id="VLLI01000022">
    <property type="protein sequence ID" value="TWI94021.1"/>
    <property type="molecule type" value="Genomic_DNA"/>
</dbReference>